<proteinExistence type="predicted"/>
<evidence type="ECO:0000313" key="4">
    <source>
        <dbReference type="Proteomes" id="UP000439903"/>
    </source>
</evidence>
<reference evidence="3 4" key="1">
    <citation type="journal article" date="2019" name="Environ. Microbiol.">
        <title>At the nexus of three kingdoms: the genome of the mycorrhizal fungus Gigaspora margarita provides insights into plant, endobacterial and fungal interactions.</title>
        <authorList>
            <person name="Venice F."/>
            <person name="Ghignone S."/>
            <person name="Salvioli di Fossalunga A."/>
            <person name="Amselem J."/>
            <person name="Novero M."/>
            <person name="Xianan X."/>
            <person name="Sedzielewska Toro K."/>
            <person name="Morin E."/>
            <person name="Lipzen A."/>
            <person name="Grigoriev I.V."/>
            <person name="Henrissat B."/>
            <person name="Martin F.M."/>
            <person name="Bonfante P."/>
        </authorList>
    </citation>
    <scope>NUCLEOTIDE SEQUENCE [LARGE SCALE GENOMIC DNA]</scope>
    <source>
        <strain evidence="3 4">BEG34</strain>
    </source>
</reference>
<keyword evidence="4" id="KW-1185">Reference proteome</keyword>
<sequence>MYNFIFTVIKFSILLLVILSTAHTQNDIRNFTYTEDYTTNSNLTGTQPFVLGIYHYQDNRDIVVVRISRVNYYNYFTVNYCFEQRLLIRVIQANGSVTEINFDNAKEIQHINYCYVYGTSPIYIYPIFDQYILVTYIYATNTSDNTTFTDRGMILDWNGNIISKIDFGPSYLIPGTNIWSPKGKFIVNNITPKKGFLRLSGVSGTNNHFEWKQYGYKGNGIFYLLQNDTLELPFNYQITTFGTLNGGYAIVYANTTNSTSSNNTLAAQFTADAGLYAIMLNYNQTKTNKTTILHEMSTPNVKIRFSAMICSIDNVFVGHTCVAAGIAVQNGSTTTSTLTNTTTKPFYIKVHFHSTGSVFKLESIFDIPSSGGIETIRAMTFGGFALISRSYNYNGRVIDLNFSLYDDNNNRVSPRRPITSNFVSAFEIIQNNTLLIALNETSTTWNLFSMDLPRLSPYDDIGYGNIQVNSTNPSRGSNNLALNSNKISITFQNPVLFADGILYIYQKTNKRDVLRQSIRSKACDDRKCNILDNVVTLYVLNCTFNQPGGQYYIQIDNNFVMSADYRESIPGIDSNLWNFQTDNSTTQSQMRDVSIQGKLRLTTTGSLHFQGLSDSEKHEFFTNLRSELVFIIPTEEGRLSSNERNQIDTSSTESKILISLSINGANSGEITATLVKNYLNLLIINKESTNVSTGSITMYLDETYGFQETMTISDFLGFHKTKLISFVAAMVVLLLAFLIAKLKSPKSENFIIFYLAITIFRIITVTAFVFTDAKAIQVLYIPSIVFLFVPIGFNVVLALSILFTERDKKFIDWFARYGKVAVSFVLLSGSVSETNLLGSCIDILLADIPQFVIQIFYILYSIEIEILLLFSSVASGLSLLSNILSKLFFIKFKAYSPYLST</sequence>
<feature type="transmembrane region" description="Helical" evidence="1">
    <location>
        <begin position="752"/>
        <end position="771"/>
    </location>
</feature>
<feature type="signal peptide" evidence="2">
    <location>
        <begin position="1"/>
        <end position="24"/>
    </location>
</feature>
<dbReference type="EMBL" id="WTPW01000325">
    <property type="protein sequence ID" value="KAF0522640.1"/>
    <property type="molecule type" value="Genomic_DNA"/>
</dbReference>
<name>A0A8H4AQP2_GIGMA</name>
<evidence type="ECO:0000256" key="2">
    <source>
        <dbReference type="SAM" id="SignalP"/>
    </source>
</evidence>
<comment type="caution">
    <text evidence="3">The sequence shown here is derived from an EMBL/GenBank/DDBJ whole genome shotgun (WGS) entry which is preliminary data.</text>
</comment>
<evidence type="ECO:0008006" key="5">
    <source>
        <dbReference type="Google" id="ProtNLM"/>
    </source>
</evidence>
<evidence type="ECO:0000313" key="3">
    <source>
        <dbReference type="EMBL" id="KAF0522640.1"/>
    </source>
</evidence>
<keyword evidence="1" id="KW-0812">Transmembrane</keyword>
<feature type="transmembrane region" description="Helical" evidence="1">
    <location>
        <begin position="777"/>
        <end position="802"/>
    </location>
</feature>
<dbReference type="Proteomes" id="UP000439903">
    <property type="component" value="Unassembled WGS sequence"/>
</dbReference>
<gene>
    <name evidence="3" type="ORF">F8M41_015476</name>
</gene>
<keyword evidence="2" id="KW-0732">Signal</keyword>
<accession>A0A8H4AQP2</accession>
<feature type="transmembrane region" description="Helical" evidence="1">
    <location>
        <begin position="867"/>
        <end position="890"/>
    </location>
</feature>
<dbReference type="AlphaFoldDB" id="A0A8H4AQP2"/>
<organism evidence="3 4">
    <name type="scientific">Gigaspora margarita</name>
    <dbReference type="NCBI Taxonomy" id="4874"/>
    <lineage>
        <taxon>Eukaryota</taxon>
        <taxon>Fungi</taxon>
        <taxon>Fungi incertae sedis</taxon>
        <taxon>Mucoromycota</taxon>
        <taxon>Glomeromycotina</taxon>
        <taxon>Glomeromycetes</taxon>
        <taxon>Diversisporales</taxon>
        <taxon>Gigasporaceae</taxon>
        <taxon>Gigaspora</taxon>
    </lineage>
</organism>
<evidence type="ECO:0000256" key="1">
    <source>
        <dbReference type="SAM" id="Phobius"/>
    </source>
</evidence>
<feature type="chain" id="PRO_5034865536" description="Transmembrane protein" evidence="2">
    <location>
        <begin position="25"/>
        <end position="901"/>
    </location>
</feature>
<keyword evidence="1" id="KW-1133">Transmembrane helix</keyword>
<feature type="transmembrane region" description="Helical" evidence="1">
    <location>
        <begin position="723"/>
        <end position="740"/>
    </location>
</feature>
<dbReference type="OrthoDB" id="2426073at2759"/>
<keyword evidence="1" id="KW-0472">Membrane</keyword>
<protein>
    <recommendedName>
        <fullName evidence="5">Transmembrane protein</fullName>
    </recommendedName>
</protein>